<dbReference type="eggNOG" id="KOG4598">
    <property type="taxonomic scope" value="Eukaryota"/>
</dbReference>
<evidence type="ECO:0000259" key="1">
    <source>
        <dbReference type="Pfam" id="PF19718"/>
    </source>
</evidence>
<dbReference type="OrthoDB" id="289038at2759"/>
<evidence type="ECO:0000313" key="2">
    <source>
        <dbReference type="EnsemblMetazoa" id="Aqu2.1.07344_001"/>
    </source>
</evidence>
<dbReference type="AlphaFoldDB" id="A0A1X7SYT5"/>
<dbReference type="InParanoid" id="A0A1X7SYT5"/>
<feature type="domain" description="Ubiquitin carboxyl-terminal hydrolase 47 C-terminal" evidence="1">
    <location>
        <begin position="319"/>
        <end position="416"/>
    </location>
</feature>
<protein>
    <recommendedName>
        <fullName evidence="1">Ubiquitin carboxyl-terminal hydrolase 47 C-terminal domain-containing protein</fullName>
    </recommendedName>
</protein>
<dbReference type="EnsemblMetazoa" id="Aqu2.1.07344_001">
    <property type="protein sequence ID" value="Aqu2.1.07344_001"/>
    <property type="gene ID" value="Aqu2.1.07344"/>
</dbReference>
<name>A0A1X7SYT5_AMPQE</name>
<dbReference type="InterPro" id="IPR045578">
    <property type="entry name" value="USP47_C"/>
</dbReference>
<sequence>MSLEIDECKCCLEAMTRPDYQPLVDNKRIIEKLQEEITLANMELITARRHNKKIIKEIEDFEDDDSEVEEVEYDSLSDEEDQMCTVSINLEISVVDLTTGEIGPAKPMRGEEGWTVGELKQYIGESFNLNSSSMRLLVLDGTLSAYNVIHLENGESSLKEVLFKGDVFSSHKLHREQLVVPTIYVLSDPIDFLEKYKDSLMYKYVDFHFNSILLDITLPPPQPEAALTTTNVPKGGMIMKIISINYEEDKRKIQVQVDKRITLAQLKRELVPLIGVPPTGFIVYGIRNNEEYEMERLDETLMDIVSGSKLIVRLGRVSIKLYLLQVNSTEFCKFMMESVVAVGTLVREFKKQIIEEAKVQGIDCVLELDKMRLRYKNGVYPGRVYLDHQMIDTIIETYYVEPLKGPEKMKHDKQIQ</sequence>
<organism evidence="2">
    <name type="scientific">Amphimedon queenslandica</name>
    <name type="common">Sponge</name>
    <dbReference type="NCBI Taxonomy" id="400682"/>
    <lineage>
        <taxon>Eukaryota</taxon>
        <taxon>Metazoa</taxon>
        <taxon>Porifera</taxon>
        <taxon>Demospongiae</taxon>
        <taxon>Heteroscleromorpha</taxon>
        <taxon>Haplosclerida</taxon>
        <taxon>Niphatidae</taxon>
        <taxon>Amphimedon</taxon>
    </lineage>
</organism>
<reference evidence="2" key="1">
    <citation type="submission" date="2017-05" db="UniProtKB">
        <authorList>
            <consortium name="EnsemblMetazoa"/>
        </authorList>
    </citation>
    <scope>IDENTIFICATION</scope>
</reference>
<accession>A0A1X7SYT5</accession>
<dbReference type="Pfam" id="PF19718">
    <property type="entry name" value="USP47_C"/>
    <property type="match status" value="1"/>
</dbReference>
<proteinExistence type="predicted"/>